<feature type="compositionally biased region" description="Basic and acidic residues" evidence="1">
    <location>
        <begin position="52"/>
        <end position="63"/>
    </location>
</feature>
<dbReference type="RefSeq" id="WP_131233178.1">
    <property type="nucleotide sequence ID" value="NZ_AP021854.1"/>
</dbReference>
<name>A0ABV4FK45_9BRAD</name>
<reference evidence="2 3" key="1">
    <citation type="submission" date="2024-07" db="EMBL/GenBank/DDBJ databases">
        <title>Genomic Encyclopedia of Type Strains, Phase V (KMG-V): Genome sequencing to study the core and pangenomes of soil and plant-associated prokaryotes.</title>
        <authorList>
            <person name="Whitman W."/>
        </authorList>
    </citation>
    <scope>NUCLEOTIDE SEQUENCE [LARGE SCALE GENOMIC DNA]</scope>
    <source>
        <strain evidence="2 3">USDA 152</strain>
    </source>
</reference>
<evidence type="ECO:0000313" key="2">
    <source>
        <dbReference type="EMBL" id="MEY9451947.1"/>
    </source>
</evidence>
<keyword evidence="3" id="KW-1185">Reference proteome</keyword>
<dbReference type="EMBL" id="JBGBZJ010000003">
    <property type="protein sequence ID" value="MEY9451947.1"/>
    <property type="molecule type" value="Genomic_DNA"/>
</dbReference>
<proteinExistence type="predicted"/>
<dbReference type="Proteomes" id="UP001565369">
    <property type="component" value="Unassembled WGS sequence"/>
</dbReference>
<accession>A0ABV4FK45</accession>
<organism evidence="2 3">
    <name type="scientific">Bradyrhizobium ottawaense</name>
    <dbReference type="NCBI Taxonomy" id="931866"/>
    <lineage>
        <taxon>Bacteria</taxon>
        <taxon>Pseudomonadati</taxon>
        <taxon>Pseudomonadota</taxon>
        <taxon>Alphaproteobacteria</taxon>
        <taxon>Hyphomicrobiales</taxon>
        <taxon>Nitrobacteraceae</taxon>
        <taxon>Bradyrhizobium</taxon>
    </lineage>
</organism>
<evidence type="ECO:0000313" key="3">
    <source>
        <dbReference type="Proteomes" id="UP001565369"/>
    </source>
</evidence>
<comment type="caution">
    <text evidence="2">The sequence shown here is derived from an EMBL/GenBank/DDBJ whole genome shotgun (WGS) entry which is preliminary data.</text>
</comment>
<protein>
    <submittedName>
        <fullName evidence="2">Uncharacterized protein</fullName>
    </submittedName>
</protein>
<gene>
    <name evidence="2" type="ORF">ABIG07_000895</name>
</gene>
<sequence length="90" mass="10300">MSGFRGKPDYGLTWHLPPLLTLSGPRPCQKSVDLSQWPPAVRVKSSGMIEPQPEKRAAPKPTHLEEARRVIEEYIANLREIIKKLRQKMN</sequence>
<evidence type="ECO:0000256" key="1">
    <source>
        <dbReference type="SAM" id="MobiDB-lite"/>
    </source>
</evidence>
<feature type="region of interest" description="Disordered" evidence="1">
    <location>
        <begin position="43"/>
        <end position="63"/>
    </location>
</feature>